<name>A0A0S3K6U9_9ENTE</name>
<dbReference type="Proteomes" id="UP000183039">
    <property type="component" value="Unassembled WGS sequence"/>
</dbReference>
<accession>A0A0S3K6U9</accession>
<evidence type="ECO:0000313" key="4">
    <source>
        <dbReference type="Proteomes" id="UP000183039"/>
    </source>
</evidence>
<dbReference type="AlphaFoldDB" id="A0A0S3K6U9"/>
<gene>
    <name evidence="1" type="ORF">ATZ33_00745</name>
    <name evidence="2" type="ORF">RV15_GL002678</name>
</gene>
<organism evidence="2 4">
    <name type="scientific">Enterococcus silesiacus</name>
    <dbReference type="NCBI Taxonomy" id="332949"/>
    <lineage>
        <taxon>Bacteria</taxon>
        <taxon>Bacillati</taxon>
        <taxon>Bacillota</taxon>
        <taxon>Bacilli</taxon>
        <taxon>Lactobacillales</taxon>
        <taxon>Enterococcaceae</taxon>
        <taxon>Enterococcus</taxon>
    </lineage>
</organism>
<reference evidence="2 4" key="1">
    <citation type="submission" date="2014-12" db="EMBL/GenBank/DDBJ databases">
        <title>Draft genome sequences of 29 type strains of Enterococci.</title>
        <authorList>
            <person name="Zhong Z."/>
            <person name="Sun Z."/>
            <person name="Liu W."/>
            <person name="Zhang W."/>
            <person name="Zhang H."/>
        </authorList>
    </citation>
    <scope>NUCLEOTIDE SEQUENCE [LARGE SCALE GENOMIC DNA]</scope>
    <source>
        <strain evidence="2 4">DSM 22801</strain>
    </source>
</reference>
<keyword evidence="3" id="KW-1185">Reference proteome</keyword>
<protein>
    <submittedName>
        <fullName evidence="2">Uncharacterized protein</fullName>
    </submittedName>
</protein>
<evidence type="ECO:0000313" key="1">
    <source>
        <dbReference type="EMBL" id="ALR99959.1"/>
    </source>
</evidence>
<evidence type="ECO:0000313" key="2">
    <source>
        <dbReference type="EMBL" id="OJG92733.1"/>
    </source>
</evidence>
<sequence>MSILVIGVLLFFFILIIVDKKKDQHNHPTIQEKKPTKILSLDEKIALEKAESIQKITSLITQVEKQGIEQLIAVLNRAQENKQV</sequence>
<proteinExistence type="predicted"/>
<dbReference type="EMBL" id="JXLC01000004">
    <property type="protein sequence ID" value="OJG92733.1"/>
    <property type="molecule type" value="Genomic_DNA"/>
</dbReference>
<dbReference type="KEGG" id="ess:ATZ33_00745"/>
<dbReference type="Proteomes" id="UP000065511">
    <property type="component" value="Chromosome"/>
</dbReference>
<evidence type="ECO:0000313" key="3">
    <source>
        <dbReference type="Proteomes" id="UP000065511"/>
    </source>
</evidence>
<dbReference type="EMBL" id="CP013614">
    <property type="protein sequence ID" value="ALR99959.1"/>
    <property type="molecule type" value="Genomic_DNA"/>
</dbReference>
<dbReference type="RefSeq" id="WP_071876731.1">
    <property type="nucleotide sequence ID" value="NZ_JXLC01000004.1"/>
</dbReference>
<reference evidence="1 3" key="2">
    <citation type="submission" date="2015-12" db="EMBL/GenBank/DDBJ databases">
        <authorList>
            <person name="Lauer A."/>
            <person name="Humrighouse B."/>
            <person name="Loparev V."/>
            <person name="Shewmaker P.L."/>
            <person name="Whitney A.M."/>
            <person name="McLaughlin R.W."/>
        </authorList>
    </citation>
    <scope>NUCLEOTIDE SEQUENCE [LARGE SCALE GENOMIC DNA]</scope>
    <source>
        <strain evidence="1 3">LMG 23085</strain>
    </source>
</reference>